<evidence type="ECO:0000256" key="1">
    <source>
        <dbReference type="SAM" id="MobiDB-lite"/>
    </source>
</evidence>
<organism evidence="2 3">
    <name type="scientific">Austropuccinia psidii MF-1</name>
    <dbReference type="NCBI Taxonomy" id="1389203"/>
    <lineage>
        <taxon>Eukaryota</taxon>
        <taxon>Fungi</taxon>
        <taxon>Dikarya</taxon>
        <taxon>Basidiomycota</taxon>
        <taxon>Pucciniomycotina</taxon>
        <taxon>Pucciniomycetes</taxon>
        <taxon>Pucciniales</taxon>
        <taxon>Sphaerophragmiaceae</taxon>
        <taxon>Austropuccinia</taxon>
    </lineage>
</organism>
<keyword evidence="3" id="KW-1185">Reference proteome</keyword>
<proteinExistence type="predicted"/>
<protein>
    <submittedName>
        <fullName evidence="2">Uncharacterized protein</fullName>
    </submittedName>
</protein>
<accession>A0A9Q3HSE5</accession>
<comment type="caution">
    <text evidence="2">The sequence shown here is derived from an EMBL/GenBank/DDBJ whole genome shotgun (WGS) entry which is preliminary data.</text>
</comment>
<name>A0A9Q3HSE5_9BASI</name>
<reference evidence="2" key="1">
    <citation type="submission" date="2021-03" db="EMBL/GenBank/DDBJ databases">
        <title>Draft genome sequence of rust myrtle Austropuccinia psidii MF-1, a brazilian biotype.</title>
        <authorList>
            <person name="Quecine M.C."/>
            <person name="Pachon D.M.R."/>
            <person name="Bonatelli M.L."/>
            <person name="Correr F.H."/>
            <person name="Franceschini L.M."/>
            <person name="Leite T.F."/>
            <person name="Margarido G.R.A."/>
            <person name="Almeida C.A."/>
            <person name="Ferrarezi J.A."/>
            <person name="Labate C.A."/>
        </authorList>
    </citation>
    <scope>NUCLEOTIDE SEQUENCE</scope>
    <source>
        <strain evidence="2">MF-1</strain>
    </source>
</reference>
<evidence type="ECO:0000313" key="3">
    <source>
        <dbReference type="Proteomes" id="UP000765509"/>
    </source>
</evidence>
<evidence type="ECO:0000313" key="2">
    <source>
        <dbReference type="EMBL" id="MBW0512455.1"/>
    </source>
</evidence>
<dbReference type="EMBL" id="AVOT02022810">
    <property type="protein sequence ID" value="MBW0512455.1"/>
    <property type="molecule type" value="Genomic_DNA"/>
</dbReference>
<dbReference type="Proteomes" id="UP000765509">
    <property type="component" value="Unassembled WGS sequence"/>
</dbReference>
<feature type="region of interest" description="Disordered" evidence="1">
    <location>
        <begin position="1"/>
        <end position="20"/>
    </location>
</feature>
<dbReference type="AlphaFoldDB" id="A0A9Q3HSE5"/>
<sequence>MGPLGPFWPNSMRSKGAQGASPLAPKVRWAHLSQSLTMDPNPPILAKNSKDPIFNQGPPVAHFQPWPLVIPRGHQLSSNPFFSLTQGEDFPLLHAPHTQKMQEGCIYGIIYHYAPFLLSNPMVTFSAPSSMIPNQGTKVHHQLQRRTLQLISLAIHCSYQKTISGPQPPGPLGVGLEILPGLFQGPFSEVIHH</sequence>
<gene>
    <name evidence="2" type="ORF">O181_052170</name>
</gene>